<keyword evidence="2" id="KW-1185">Reference proteome</keyword>
<accession>A0ABU0RPU7</accession>
<dbReference type="NCBIfam" id="NF033179">
    <property type="entry name" value="TnsA_like_Actin"/>
    <property type="match status" value="1"/>
</dbReference>
<evidence type="ECO:0000313" key="1">
    <source>
        <dbReference type="EMBL" id="MDQ0934011.1"/>
    </source>
</evidence>
<sequence length="240" mass="27426">MGIAAEVVVRARRHDGDEVEEHAWPAASRDLLASAAPWRVFRWHRGQKHYSGTYWSATMRDHVVYESRLELARLLFADFDRSVHGIVAQPFLLQTVLEGKIRKHIPDYLLLTDQVPVIVDVKPLHRVSRPEVAFTFDWTRQAVEARGWKYEVWSEPPTVELENVRFLAGYRRDWLFSGALLEELRGIDLDGVPLGRAAACLPGRPGPQVRSAIHHLLWTQNLVTDLDQPLGPTHTLRQPA</sequence>
<dbReference type="EMBL" id="JAUSZS010000004">
    <property type="protein sequence ID" value="MDQ0934011.1"/>
    <property type="molecule type" value="Genomic_DNA"/>
</dbReference>
<reference evidence="1 2" key="1">
    <citation type="submission" date="2023-07" db="EMBL/GenBank/DDBJ databases">
        <title>Comparative genomics of wheat-associated soil bacteria to identify genetic determinants of phenazine resistance.</title>
        <authorList>
            <person name="Mouncey N."/>
        </authorList>
    </citation>
    <scope>NUCLEOTIDE SEQUENCE [LARGE SCALE GENOMIC DNA]</scope>
    <source>
        <strain evidence="1 2">W2I16</strain>
    </source>
</reference>
<dbReference type="RefSeq" id="WP_307627691.1">
    <property type="nucleotide sequence ID" value="NZ_JAUSZS010000004.1"/>
</dbReference>
<protein>
    <recommendedName>
        <fullName evidence="3">TnsA endonuclease N-terminal domain-containing protein</fullName>
    </recommendedName>
</protein>
<dbReference type="InterPro" id="IPR048000">
    <property type="entry name" value="TnsA-like"/>
</dbReference>
<dbReference type="Proteomes" id="UP001223072">
    <property type="component" value="Unassembled WGS sequence"/>
</dbReference>
<evidence type="ECO:0008006" key="3">
    <source>
        <dbReference type="Google" id="ProtNLM"/>
    </source>
</evidence>
<proteinExistence type="predicted"/>
<gene>
    <name evidence="1" type="ORF">QFZ49_003951</name>
</gene>
<comment type="caution">
    <text evidence="1">The sequence shown here is derived from an EMBL/GenBank/DDBJ whole genome shotgun (WGS) entry which is preliminary data.</text>
</comment>
<name>A0ABU0RPU7_9ACTN</name>
<evidence type="ECO:0000313" key="2">
    <source>
        <dbReference type="Proteomes" id="UP001223072"/>
    </source>
</evidence>
<organism evidence="1 2">
    <name type="scientific">Streptomyces turgidiscabies</name>
    <dbReference type="NCBI Taxonomy" id="85558"/>
    <lineage>
        <taxon>Bacteria</taxon>
        <taxon>Bacillati</taxon>
        <taxon>Actinomycetota</taxon>
        <taxon>Actinomycetes</taxon>
        <taxon>Kitasatosporales</taxon>
        <taxon>Streptomycetaceae</taxon>
        <taxon>Streptomyces</taxon>
    </lineage>
</organism>